<gene>
    <name evidence="2" type="ORF">SKTS_17400</name>
</gene>
<evidence type="ECO:0000313" key="3">
    <source>
        <dbReference type="Proteomes" id="UP000502260"/>
    </source>
</evidence>
<feature type="signal peptide" evidence="1">
    <location>
        <begin position="1"/>
        <end position="25"/>
    </location>
</feature>
<reference evidence="3" key="1">
    <citation type="submission" date="2020-03" db="EMBL/GenBank/DDBJ databases">
        <title>Complete genome sequence of sulfur-oxidizing bacterium skT11.</title>
        <authorList>
            <person name="Kanda M."/>
            <person name="Kojima H."/>
            <person name="Fukui M."/>
        </authorList>
    </citation>
    <scope>NUCLEOTIDE SEQUENCE [LARGE SCALE GENOMIC DNA]</scope>
    <source>
        <strain evidence="3">skT11</strain>
    </source>
</reference>
<dbReference type="Proteomes" id="UP000502260">
    <property type="component" value="Chromosome"/>
</dbReference>
<feature type="chain" id="PRO_5026239673" evidence="1">
    <location>
        <begin position="26"/>
        <end position="138"/>
    </location>
</feature>
<dbReference type="PROSITE" id="PS51318">
    <property type="entry name" value="TAT"/>
    <property type="match status" value="1"/>
</dbReference>
<evidence type="ECO:0000256" key="1">
    <source>
        <dbReference type="SAM" id="SignalP"/>
    </source>
</evidence>
<sequence>MTTRRHFILFIAATMLTIASGVSQAAQPSVEIVAMAHPPVQSALKPLREWLAKQGGKLQVAEIDAESPQGVKRLASIGLAGHVPIAILIDGKQQYRRKDGSMVTFVNFPAVKESPPGARGDWQITDVQAAITERLNKP</sequence>
<accession>A0A6F8VB17</accession>
<evidence type="ECO:0000313" key="2">
    <source>
        <dbReference type="EMBL" id="BCB26854.1"/>
    </source>
</evidence>
<dbReference type="AlphaFoldDB" id="A0A6F8VB17"/>
<dbReference type="KEGG" id="slac:SKTS_17400"/>
<protein>
    <submittedName>
        <fullName evidence="2">Uncharacterized protein</fullName>
    </submittedName>
</protein>
<name>A0A6F8VB17_9PROT</name>
<proteinExistence type="predicted"/>
<organism evidence="2 3">
    <name type="scientific">Sulfurimicrobium lacus</name>
    <dbReference type="NCBI Taxonomy" id="2715678"/>
    <lineage>
        <taxon>Bacteria</taxon>
        <taxon>Pseudomonadati</taxon>
        <taxon>Pseudomonadota</taxon>
        <taxon>Betaproteobacteria</taxon>
        <taxon>Nitrosomonadales</taxon>
        <taxon>Sulfuricellaceae</taxon>
        <taxon>Sulfurimicrobium</taxon>
    </lineage>
</organism>
<keyword evidence="1" id="KW-0732">Signal</keyword>
<dbReference type="EMBL" id="AP022853">
    <property type="protein sequence ID" value="BCB26854.1"/>
    <property type="molecule type" value="Genomic_DNA"/>
</dbReference>
<keyword evidence="3" id="KW-1185">Reference proteome</keyword>
<dbReference type="RefSeq" id="WP_173063418.1">
    <property type="nucleotide sequence ID" value="NZ_AP022853.1"/>
</dbReference>
<dbReference type="InterPro" id="IPR006311">
    <property type="entry name" value="TAT_signal"/>
</dbReference>